<dbReference type="SUPFAM" id="SSF55920">
    <property type="entry name" value="Creatinase/aminopeptidase"/>
    <property type="match status" value="1"/>
</dbReference>
<dbReference type="InterPro" id="IPR052433">
    <property type="entry name" value="X-Pro_dipept-like"/>
</dbReference>
<dbReference type="Gene3D" id="3.90.230.10">
    <property type="entry name" value="Creatinase/methionine aminopeptidase superfamily"/>
    <property type="match status" value="1"/>
</dbReference>
<dbReference type="SMART" id="SM01011">
    <property type="entry name" value="AMP_N"/>
    <property type="match status" value="1"/>
</dbReference>
<dbReference type="AlphaFoldDB" id="A0A3M6V417"/>
<gene>
    <name evidence="7" type="ORF">pdam_00013742</name>
</gene>
<keyword evidence="5" id="KW-0464">Manganese</keyword>
<keyword evidence="4" id="KW-0378">Hydrolase</keyword>
<feature type="domain" description="Aminopeptidase P N-terminal" evidence="6">
    <location>
        <begin position="113"/>
        <end position="241"/>
    </location>
</feature>
<dbReference type="EMBL" id="RCHS01000140">
    <property type="protein sequence ID" value="RMX60617.1"/>
    <property type="molecule type" value="Genomic_DNA"/>
</dbReference>
<sequence>MAANVKHIAAQIPKLTLFSKTNRRLFVGRFLHGAKFTRWKCRHRNATMSAPQACEESTWSGIAGPETFAKEEKLKSLSEKGLRFVGDKAKTIGQPTPESHPHLMEENEITPGITKKEYRDRRHKLLSVLSKTHFGETHDKHLVVIPSNPTKHMTIDVPYPFRQNTDFLYLTGFQEPDAVLKPWRVSHCLHIRVPCSFNLQTPKGSCGKSYSIKNLAPVLIDRYAGKDFSVWYDSLRPTHPMIHEEISKVLFRSEKFSYKNLLTLGHNVHMLRLIKSEVEIKLLRQSASLTAQAITKVMKSTRPGLEESHLHTILEYECRMGGAERLAYPPVVASGPMANTLHYINNTQVLRNGELVLMDAGSEYHGYASDITRTWPVSGNFSEPQRELYEVVLRVHKKSLQLCQKTVSLDYLHHAMLLLLGEELIGLNMIPKNLTESQLKKATAEFCPHHVGHYLGMDTHDTHMVSRGLGLHPGMVITIEPGIYISADNTKVPERYRGIGIRIEDDVLITEKEPEVLTAECPKEIEDIERLMNNTEIARL</sequence>
<dbReference type="FunFam" id="3.90.230.10:FF:000002">
    <property type="entry name" value="Xaa-Pro aminopeptidase 3"/>
    <property type="match status" value="1"/>
</dbReference>
<keyword evidence="8" id="KW-1185">Reference proteome</keyword>
<evidence type="ECO:0000256" key="5">
    <source>
        <dbReference type="ARBA" id="ARBA00023211"/>
    </source>
</evidence>
<dbReference type="GO" id="GO:0005739">
    <property type="term" value="C:mitochondrion"/>
    <property type="evidence" value="ECO:0007669"/>
    <property type="project" value="TreeGrafter"/>
</dbReference>
<dbReference type="PANTHER" id="PTHR43226:SF4">
    <property type="entry name" value="XAA-PRO AMINOPEPTIDASE 3"/>
    <property type="match status" value="1"/>
</dbReference>
<dbReference type="InterPro" id="IPR036005">
    <property type="entry name" value="Creatinase/aminopeptidase-like"/>
</dbReference>
<dbReference type="PANTHER" id="PTHR43226">
    <property type="entry name" value="XAA-PRO AMINOPEPTIDASE 3"/>
    <property type="match status" value="1"/>
</dbReference>
<dbReference type="InterPro" id="IPR000994">
    <property type="entry name" value="Pept_M24"/>
</dbReference>
<comment type="cofactor">
    <cofactor evidence="1">
        <name>Mn(2+)</name>
        <dbReference type="ChEBI" id="CHEBI:29035"/>
    </cofactor>
</comment>
<evidence type="ECO:0000313" key="7">
    <source>
        <dbReference type="EMBL" id="RMX60617.1"/>
    </source>
</evidence>
<evidence type="ECO:0000256" key="1">
    <source>
        <dbReference type="ARBA" id="ARBA00001936"/>
    </source>
</evidence>
<reference evidence="7 8" key="1">
    <citation type="journal article" date="2018" name="Sci. Rep.">
        <title>Comparative analysis of the Pocillopora damicornis genome highlights role of immune system in coral evolution.</title>
        <authorList>
            <person name="Cunning R."/>
            <person name="Bay R.A."/>
            <person name="Gillette P."/>
            <person name="Baker A.C."/>
            <person name="Traylor-Knowles N."/>
        </authorList>
    </citation>
    <scope>NUCLEOTIDE SEQUENCE [LARGE SCALE GENOMIC DNA]</scope>
    <source>
        <strain evidence="7">RSMAS</strain>
        <tissue evidence="7">Whole animal</tissue>
    </source>
</reference>
<dbReference type="GO" id="GO:0006508">
    <property type="term" value="P:proteolysis"/>
    <property type="evidence" value="ECO:0007669"/>
    <property type="project" value="TreeGrafter"/>
</dbReference>
<dbReference type="OrthoDB" id="4215474at2759"/>
<dbReference type="InterPro" id="IPR029149">
    <property type="entry name" value="Creatin/AminoP/Spt16_N"/>
</dbReference>
<keyword evidence="3" id="KW-0479">Metal-binding</keyword>
<comment type="caution">
    <text evidence="7">The sequence shown here is derived from an EMBL/GenBank/DDBJ whole genome shotgun (WGS) entry which is preliminary data.</text>
</comment>
<name>A0A3M6V417_POCDA</name>
<protein>
    <recommendedName>
        <fullName evidence="6">Aminopeptidase P N-terminal domain-containing protein</fullName>
    </recommendedName>
</protein>
<accession>A0A3M6V417</accession>
<organism evidence="7 8">
    <name type="scientific">Pocillopora damicornis</name>
    <name type="common">Cauliflower coral</name>
    <name type="synonym">Millepora damicornis</name>
    <dbReference type="NCBI Taxonomy" id="46731"/>
    <lineage>
        <taxon>Eukaryota</taxon>
        <taxon>Metazoa</taxon>
        <taxon>Cnidaria</taxon>
        <taxon>Anthozoa</taxon>
        <taxon>Hexacorallia</taxon>
        <taxon>Scleractinia</taxon>
        <taxon>Astrocoeniina</taxon>
        <taxon>Pocilloporidae</taxon>
        <taxon>Pocillopora</taxon>
    </lineage>
</organism>
<comment type="similarity">
    <text evidence="2">Belongs to the peptidase M24B family.</text>
</comment>
<dbReference type="CDD" id="cd01087">
    <property type="entry name" value="Prolidase"/>
    <property type="match status" value="1"/>
</dbReference>
<dbReference type="Gene3D" id="3.40.350.10">
    <property type="entry name" value="Creatinase/prolidase N-terminal domain"/>
    <property type="match status" value="1"/>
</dbReference>
<evidence type="ECO:0000259" key="6">
    <source>
        <dbReference type="SMART" id="SM01011"/>
    </source>
</evidence>
<proteinExistence type="inferred from homology"/>
<dbReference type="Pfam" id="PF05195">
    <property type="entry name" value="AMP_N"/>
    <property type="match status" value="1"/>
</dbReference>
<dbReference type="SUPFAM" id="SSF53092">
    <property type="entry name" value="Creatinase/prolidase N-terminal domain"/>
    <property type="match status" value="1"/>
</dbReference>
<evidence type="ECO:0000256" key="4">
    <source>
        <dbReference type="ARBA" id="ARBA00022801"/>
    </source>
</evidence>
<dbReference type="GO" id="GO:0070006">
    <property type="term" value="F:metalloaminopeptidase activity"/>
    <property type="evidence" value="ECO:0007669"/>
    <property type="project" value="InterPro"/>
</dbReference>
<dbReference type="Pfam" id="PF00557">
    <property type="entry name" value="Peptidase_M24"/>
    <property type="match status" value="1"/>
</dbReference>
<evidence type="ECO:0000256" key="3">
    <source>
        <dbReference type="ARBA" id="ARBA00022723"/>
    </source>
</evidence>
<dbReference type="STRING" id="46731.A0A3M6V417"/>
<dbReference type="GO" id="GO:0030145">
    <property type="term" value="F:manganese ion binding"/>
    <property type="evidence" value="ECO:0007669"/>
    <property type="project" value="InterPro"/>
</dbReference>
<evidence type="ECO:0000256" key="2">
    <source>
        <dbReference type="ARBA" id="ARBA00008766"/>
    </source>
</evidence>
<evidence type="ECO:0000313" key="8">
    <source>
        <dbReference type="Proteomes" id="UP000275408"/>
    </source>
</evidence>
<dbReference type="InterPro" id="IPR007865">
    <property type="entry name" value="Aminopep_P_N"/>
</dbReference>
<dbReference type="Proteomes" id="UP000275408">
    <property type="component" value="Unassembled WGS sequence"/>
</dbReference>